<dbReference type="RefSeq" id="WP_323982460.1">
    <property type="nucleotide sequence ID" value="NZ_JAYKBW010000002.1"/>
</dbReference>
<dbReference type="InterPro" id="IPR021145">
    <property type="entry name" value="Portal_protein_SPP1_Gp6-like"/>
</dbReference>
<dbReference type="EMBL" id="JAYKBW010000002">
    <property type="protein sequence ID" value="MEB3073958.1"/>
    <property type="molecule type" value="Genomic_DNA"/>
</dbReference>
<dbReference type="Proteomes" id="UP001311730">
    <property type="component" value="Unassembled WGS sequence"/>
</dbReference>
<organism evidence="1 2">
    <name type="scientific">Capnocytophaga gingivalis</name>
    <dbReference type="NCBI Taxonomy" id="1017"/>
    <lineage>
        <taxon>Bacteria</taxon>
        <taxon>Pseudomonadati</taxon>
        <taxon>Bacteroidota</taxon>
        <taxon>Flavobacteriia</taxon>
        <taxon>Flavobacteriales</taxon>
        <taxon>Flavobacteriaceae</taxon>
        <taxon>Capnocytophaga</taxon>
    </lineage>
</organism>
<evidence type="ECO:0000313" key="2">
    <source>
        <dbReference type="Proteomes" id="UP001311730"/>
    </source>
</evidence>
<sequence length="400" mass="45229">MINISLLKSGRNAPLPNPTEAQKALNPALHPVNDPVLRRDKQVQTTEGVRMEPVARIALPLQQLIIKRSVAFLFGKSVRYECASEDKQEQQAYGAILKILTQVKDNSLNRRIARATFSFGECAELWYPIPTATTHYDYGFPCQFKLRCSLFSPAFGDTLYPYFDQTGDMTAFSRAYKSLSTNTQTGVGELTDYFETYTATHHYLWRMVSGQYLLEEGYPKPNPIGKIPVVYAHQPHRETEEVDPLIERLEHLLSNFAETNDYHAAPKLFVTGHIQGWSQKGEPGAIIEGDKDASMQYISWHNAPESVKLEMDTLLRMIYTLTQTPDISYQSIRSMSPPSGAALKLLFLDASLKVQDKREIFDAYLARRLAILKAYLPCLHTPLRQAAATVEITAHIQELI</sequence>
<accession>A0ABU5Z6B1</accession>
<reference evidence="1 2" key="1">
    <citation type="submission" date="2023-12" db="EMBL/GenBank/DDBJ databases">
        <title>Genomic sequences of Capnocytophaga and Parvimonas strains.</title>
        <authorList>
            <person name="Watt R.M."/>
            <person name="Wang M."/>
            <person name="Yang T."/>
            <person name="Tong W.M."/>
        </authorList>
    </citation>
    <scope>NUCLEOTIDE SEQUENCE [LARGE SCALE GENOMIC DNA]</scope>
    <source>
        <strain evidence="1 2">CCUG 13096</strain>
    </source>
</reference>
<dbReference type="Pfam" id="PF05133">
    <property type="entry name" value="SPP1_portal"/>
    <property type="match status" value="1"/>
</dbReference>
<proteinExistence type="predicted"/>
<name>A0ABU5Z6B1_9FLAO</name>
<protein>
    <submittedName>
        <fullName evidence="1">Phage portal protein</fullName>
    </submittedName>
</protein>
<keyword evidence="2" id="KW-1185">Reference proteome</keyword>
<gene>
    <name evidence="1" type="ORF">VJJ08_01405</name>
</gene>
<evidence type="ECO:0000313" key="1">
    <source>
        <dbReference type="EMBL" id="MEB3073958.1"/>
    </source>
</evidence>
<comment type="caution">
    <text evidence="1">The sequence shown here is derived from an EMBL/GenBank/DDBJ whole genome shotgun (WGS) entry which is preliminary data.</text>
</comment>